<name>A0ABQ7GSJ6_DUNSA</name>
<organism evidence="1 2">
    <name type="scientific">Dunaliella salina</name>
    <name type="common">Green alga</name>
    <name type="synonym">Protococcus salinus</name>
    <dbReference type="NCBI Taxonomy" id="3046"/>
    <lineage>
        <taxon>Eukaryota</taxon>
        <taxon>Viridiplantae</taxon>
        <taxon>Chlorophyta</taxon>
        <taxon>core chlorophytes</taxon>
        <taxon>Chlorophyceae</taxon>
        <taxon>CS clade</taxon>
        <taxon>Chlamydomonadales</taxon>
        <taxon>Dunaliellaceae</taxon>
        <taxon>Dunaliella</taxon>
    </lineage>
</organism>
<dbReference type="EMBL" id="MU069610">
    <property type="protein sequence ID" value="KAF5837589.1"/>
    <property type="molecule type" value="Genomic_DNA"/>
</dbReference>
<proteinExistence type="predicted"/>
<evidence type="ECO:0000313" key="1">
    <source>
        <dbReference type="EMBL" id="KAF5837589.1"/>
    </source>
</evidence>
<reference evidence="1" key="1">
    <citation type="submission" date="2017-08" db="EMBL/GenBank/DDBJ databases">
        <authorList>
            <person name="Polle J.E."/>
            <person name="Barry K."/>
            <person name="Cushman J."/>
            <person name="Schmutz J."/>
            <person name="Tran D."/>
            <person name="Hathwaick L.T."/>
            <person name="Yim W.C."/>
            <person name="Jenkins J."/>
            <person name="Mckie-Krisberg Z.M."/>
            <person name="Prochnik S."/>
            <person name="Lindquist E."/>
            <person name="Dockter R.B."/>
            <person name="Adam C."/>
            <person name="Molina H."/>
            <person name="Bunkerborg J."/>
            <person name="Jin E."/>
            <person name="Buchheim M."/>
            <person name="Magnuson J."/>
        </authorList>
    </citation>
    <scope>NUCLEOTIDE SEQUENCE</scope>
    <source>
        <strain evidence="1">CCAP 19/18</strain>
    </source>
</reference>
<gene>
    <name evidence="1" type="ORF">DUNSADRAFT_4160</name>
</gene>
<keyword evidence="2" id="KW-1185">Reference proteome</keyword>
<dbReference type="Proteomes" id="UP000815325">
    <property type="component" value="Unassembled WGS sequence"/>
</dbReference>
<evidence type="ECO:0000313" key="2">
    <source>
        <dbReference type="Proteomes" id="UP000815325"/>
    </source>
</evidence>
<protein>
    <submittedName>
        <fullName evidence="1">Uncharacterized protein</fullName>
    </submittedName>
</protein>
<accession>A0ABQ7GSJ6</accession>
<comment type="caution">
    <text evidence="1">The sequence shown here is derived from an EMBL/GenBank/DDBJ whole genome shotgun (WGS) entry which is preliminary data.</text>
</comment>
<sequence length="72" mass="7914">MEFSHTWCCKGLLQAILFLTHKSIQLLSLSTHIHKNLHSKSGACIHPRICVTLSVSACSSLLPPTQPNSLCM</sequence>